<accession>A0A0D0CMS9</accession>
<proteinExistence type="predicted"/>
<dbReference type="Proteomes" id="UP000053593">
    <property type="component" value="Unassembled WGS sequence"/>
</dbReference>
<gene>
    <name evidence="2" type="ORF">GYMLUDRAFT_263621</name>
</gene>
<keyword evidence="1" id="KW-0732">Signal</keyword>
<evidence type="ECO:0000313" key="2">
    <source>
        <dbReference type="EMBL" id="KIK56523.1"/>
    </source>
</evidence>
<dbReference type="HOGENOM" id="CLU_2146150_0_0_1"/>
<reference evidence="2 3" key="1">
    <citation type="submission" date="2014-04" db="EMBL/GenBank/DDBJ databases">
        <title>Evolutionary Origins and Diversification of the Mycorrhizal Mutualists.</title>
        <authorList>
            <consortium name="DOE Joint Genome Institute"/>
            <consortium name="Mycorrhizal Genomics Consortium"/>
            <person name="Kohler A."/>
            <person name="Kuo A."/>
            <person name="Nagy L.G."/>
            <person name="Floudas D."/>
            <person name="Copeland A."/>
            <person name="Barry K.W."/>
            <person name="Cichocki N."/>
            <person name="Veneault-Fourrey C."/>
            <person name="LaButti K."/>
            <person name="Lindquist E.A."/>
            <person name="Lipzen A."/>
            <person name="Lundell T."/>
            <person name="Morin E."/>
            <person name="Murat C."/>
            <person name="Riley R."/>
            <person name="Ohm R."/>
            <person name="Sun H."/>
            <person name="Tunlid A."/>
            <person name="Henrissat B."/>
            <person name="Grigoriev I.V."/>
            <person name="Hibbett D.S."/>
            <person name="Martin F."/>
        </authorList>
    </citation>
    <scope>NUCLEOTIDE SEQUENCE [LARGE SCALE GENOMIC DNA]</scope>
    <source>
        <strain evidence="2 3">FD-317 M1</strain>
    </source>
</reference>
<keyword evidence="3" id="KW-1185">Reference proteome</keyword>
<evidence type="ECO:0000256" key="1">
    <source>
        <dbReference type="SAM" id="SignalP"/>
    </source>
</evidence>
<evidence type="ECO:0000313" key="3">
    <source>
        <dbReference type="Proteomes" id="UP000053593"/>
    </source>
</evidence>
<name>A0A0D0CMS9_9AGAR</name>
<protein>
    <submittedName>
        <fullName evidence="2">Uncharacterized protein</fullName>
    </submittedName>
</protein>
<sequence length="112" mass="11351">MSRIPTFSGLAKFELWLLLPFSCPGGQDGADLSKNKDAKDATATPASVVCEKLASSIFMASPFSPIVLGGNGESVLPKNAGTGTGTGIGVGANAHANIGTLEGEKKDKLQSS</sequence>
<dbReference type="AlphaFoldDB" id="A0A0D0CMS9"/>
<feature type="chain" id="PRO_5002208045" evidence="1">
    <location>
        <begin position="30"/>
        <end position="112"/>
    </location>
</feature>
<organism evidence="2 3">
    <name type="scientific">Collybiopsis luxurians FD-317 M1</name>
    <dbReference type="NCBI Taxonomy" id="944289"/>
    <lineage>
        <taxon>Eukaryota</taxon>
        <taxon>Fungi</taxon>
        <taxon>Dikarya</taxon>
        <taxon>Basidiomycota</taxon>
        <taxon>Agaricomycotina</taxon>
        <taxon>Agaricomycetes</taxon>
        <taxon>Agaricomycetidae</taxon>
        <taxon>Agaricales</taxon>
        <taxon>Marasmiineae</taxon>
        <taxon>Omphalotaceae</taxon>
        <taxon>Collybiopsis</taxon>
        <taxon>Collybiopsis luxurians</taxon>
    </lineage>
</organism>
<feature type="signal peptide" evidence="1">
    <location>
        <begin position="1"/>
        <end position="29"/>
    </location>
</feature>
<dbReference type="EMBL" id="KN834797">
    <property type="protein sequence ID" value="KIK56523.1"/>
    <property type="molecule type" value="Genomic_DNA"/>
</dbReference>